<dbReference type="AlphaFoldDB" id="A0A172T0Y5"/>
<evidence type="ECO:0000259" key="6">
    <source>
        <dbReference type="Pfam" id="PF22740"/>
    </source>
</evidence>
<dbReference type="SUPFAM" id="SSF52540">
    <property type="entry name" value="P-loop containing nucleoside triphosphate hydrolases"/>
    <property type="match status" value="1"/>
</dbReference>
<feature type="binding site" evidence="4">
    <location>
        <begin position="57"/>
        <end position="60"/>
    </location>
    <ligand>
        <name>GTP</name>
        <dbReference type="ChEBI" id="CHEBI:37565"/>
    </ligand>
</feature>
<keyword evidence="3 4" id="KW-0342">GTP-binding</keyword>
<dbReference type="PATRIC" id="fig|93466.3.peg.89"/>
<accession>A0A172T0Y5</accession>
<evidence type="ECO:0000259" key="5">
    <source>
        <dbReference type="Pfam" id="PF03668"/>
    </source>
</evidence>
<evidence type="ECO:0000256" key="2">
    <source>
        <dbReference type="ARBA" id="ARBA00022840"/>
    </source>
</evidence>
<keyword evidence="2 4" id="KW-0067">ATP-binding</keyword>
<proteinExistence type="inferred from homology"/>
<dbReference type="EMBL" id="CP011393">
    <property type="protein sequence ID" value="ANE40665.1"/>
    <property type="molecule type" value="Genomic_DNA"/>
</dbReference>
<dbReference type="PIRSF" id="PIRSF005052">
    <property type="entry name" value="P-loopkin"/>
    <property type="match status" value="1"/>
</dbReference>
<dbReference type="InterPro" id="IPR053930">
    <property type="entry name" value="RapZ-like_N"/>
</dbReference>
<dbReference type="GO" id="GO:0005525">
    <property type="term" value="F:GTP binding"/>
    <property type="evidence" value="ECO:0007669"/>
    <property type="project" value="UniProtKB-UniRule"/>
</dbReference>
<dbReference type="KEGG" id="fng:JM64_00455"/>
<evidence type="ECO:0000256" key="4">
    <source>
        <dbReference type="HAMAP-Rule" id="MF_00636"/>
    </source>
</evidence>
<protein>
    <submittedName>
        <fullName evidence="7">Nucleotide-binding protein</fullName>
    </submittedName>
</protein>
<dbReference type="InterPro" id="IPR053931">
    <property type="entry name" value="RapZ_C"/>
</dbReference>
<evidence type="ECO:0000313" key="8">
    <source>
        <dbReference type="Proteomes" id="UP000077096"/>
    </source>
</evidence>
<feature type="domain" description="RapZ-like N-terminal" evidence="5">
    <location>
        <begin position="3"/>
        <end position="153"/>
    </location>
</feature>
<evidence type="ECO:0000256" key="1">
    <source>
        <dbReference type="ARBA" id="ARBA00022741"/>
    </source>
</evidence>
<dbReference type="Gene3D" id="3.40.50.300">
    <property type="entry name" value="P-loop containing nucleotide triphosphate hydrolases"/>
    <property type="match status" value="1"/>
</dbReference>
<evidence type="ECO:0000256" key="3">
    <source>
        <dbReference type="ARBA" id="ARBA00023134"/>
    </source>
</evidence>
<dbReference type="Proteomes" id="UP000077096">
    <property type="component" value="Chromosome"/>
</dbReference>
<dbReference type="PANTHER" id="PTHR30448:SF0">
    <property type="entry name" value="RNASE ADAPTER PROTEIN RAPZ"/>
    <property type="match status" value="1"/>
</dbReference>
<dbReference type="InterPro" id="IPR005337">
    <property type="entry name" value="RapZ-like"/>
</dbReference>
<dbReference type="Pfam" id="PF03668">
    <property type="entry name" value="RapZ-like_N"/>
    <property type="match status" value="1"/>
</dbReference>
<keyword evidence="1 4" id="KW-0547">Nucleotide-binding</keyword>
<dbReference type="GO" id="GO:0005524">
    <property type="term" value="F:ATP binding"/>
    <property type="evidence" value="ECO:0007669"/>
    <property type="project" value="UniProtKB-UniRule"/>
</dbReference>
<dbReference type="InterPro" id="IPR027417">
    <property type="entry name" value="P-loop_NTPase"/>
</dbReference>
<dbReference type="PANTHER" id="PTHR30448">
    <property type="entry name" value="RNASE ADAPTER PROTEIN RAPZ"/>
    <property type="match status" value="1"/>
</dbReference>
<evidence type="ECO:0000313" key="7">
    <source>
        <dbReference type="EMBL" id="ANE40665.1"/>
    </source>
</evidence>
<dbReference type="HAMAP" id="MF_00636">
    <property type="entry name" value="RapZ_like"/>
    <property type="match status" value="1"/>
</dbReference>
<feature type="domain" description="RapZ C-terminal" evidence="6">
    <location>
        <begin position="161"/>
        <end position="279"/>
    </location>
</feature>
<dbReference type="OrthoDB" id="9784461at2"/>
<organism evidence="7 8">
    <name type="scientific">Fervidobacterium pennivorans</name>
    <dbReference type="NCBI Taxonomy" id="93466"/>
    <lineage>
        <taxon>Bacteria</taxon>
        <taxon>Thermotogati</taxon>
        <taxon>Thermotogota</taxon>
        <taxon>Thermotogae</taxon>
        <taxon>Thermotogales</taxon>
        <taxon>Fervidobacteriaceae</taxon>
        <taxon>Fervidobacterium</taxon>
    </lineage>
</organism>
<dbReference type="NCBIfam" id="NF003828">
    <property type="entry name" value="PRK05416.1"/>
    <property type="match status" value="1"/>
</dbReference>
<reference evidence="7 8" key="1">
    <citation type="submission" date="2014-08" db="EMBL/GenBank/DDBJ databases">
        <title>Fervidobacterium pennivorans DYC genome.</title>
        <authorList>
            <person name="Wushke S."/>
        </authorList>
    </citation>
    <scope>NUCLEOTIDE SEQUENCE [LARGE SCALE GENOMIC DNA]</scope>
    <source>
        <strain evidence="7 8">DYC</strain>
    </source>
</reference>
<feature type="binding site" evidence="4">
    <location>
        <begin position="9"/>
        <end position="16"/>
    </location>
    <ligand>
        <name>ATP</name>
        <dbReference type="ChEBI" id="CHEBI:30616"/>
    </ligand>
</feature>
<gene>
    <name evidence="7" type="ORF">JM64_00455</name>
</gene>
<dbReference type="Pfam" id="PF22740">
    <property type="entry name" value="PapZ_C"/>
    <property type="match status" value="1"/>
</dbReference>
<sequence>MKELVILTGYSGAGKSTAAGLLEDLGFFCIDNLPPEVTYQVASLVLPSIDKLAIVIDIRGYMFGNVKKAIAEVKERFPFTKVVFLTATKETLVQRFAHTRRAHPLSKQTTSIMEAIDLEIEMMKDVLEMADIVIDTSQLNPHQLREKLTKLLGNVETKDFTVHIISFGFKYGIPLDADFVFDVRFFPNPFYIPELRPKDGRDKEVKEFLKKVDGVNDYLYQIKSVVSFAISRYSSEGRRELVVAIGCTGGKHRSVYFAEELASQLRKENFKTTIEHRDVTLG</sequence>
<name>A0A172T0Y5_FERPE</name>